<keyword evidence="6 8" id="KW-0472">Membrane</keyword>
<name>A0A2P5EJ85_TREOI</name>
<keyword evidence="5 8" id="KW-1133">Transmembrane helix</keyword>
<keyword evidence="3 8" id="KW-0808">Transferase</keyword>
<evidence type="ECO:0000256" key="1">
    <source>
        <dbReference type="ARBA" id="ARBA00004127"/>
    </source>
</evidence>
<feature type="transmembrane region" description="Helical" evidence="8">
    <location>
        <begin position="47"/>
        <end position="67"/>
    </location>
</feature>
<evidence type="ECO:0000256" key="2">
    <source>
        <dbReference type="ARBA" id="ARBA00008574"/>
    </source>
</evidence>
<gene>
    <name evidence="10" type="ORF">TorRG33x02_186130</name>
</gene>
<dbReference type="PANTHER" id="PTHR22883">
    <property type="entry name" value="ZINC FINGER DHHC DOMAIN CONTAINING PROTEIN"/>
    <property type="match status" value="1"/>
</dbReference>
<evidence type="ECO:0000259" key="9">
    <source>
        <dbReference type="Pfam" id="PF01529"/>
    </source>
</evidence>
<sequence>MLELQNKRKVLAWPNLIGRSFVSVNMVLITQFALSFVPRFFSNSSLLTQLSLSVLVMLVVVGFGGWFRRVLGIHASAPAFVFFNILFIWCFYVFIIRQAVSLVMDFVFNGEVVLLIFGLCSILKSDPGLVMYAPSPSDKPIESSVAELNARDEELELSTSGLGHESNEDSVLGRRVRYCKTCKAYIKGFDHHCPAFGNCIGQKNYLLFMVLLVGFLVTETSFLACLSDYSAKYGISRRLSSEDSLSENLAKSTRMFAILQLVWQVNWHKYPEFQLIVQYQPGQGPTEVRFTNPYDKGGILQNVKEFLSSEG</sequence>
<dbReference type="STRING" id="63057.A0A2P5EJ85"/>
<evidence type="ECO:0000256" key="4">
    <source>
        <dbReference type="ARBA" id="ARBA00022692"/>
    </source>
</evidence>
<evidence type="ECO:0000313" key="11">
    <source>
        <dbReference type="Proteomes" id="UP000237000"/>
    </source>
</evidence>
<keyword evidence="4 8" id="KW-0812">Transmembrane</keyword>
<reference evidence="11" key="1">
    <citation type="submission" date="2016-06" db="EMBL/GenBank/DDBJ databases">
        <title>Parallel loss of symbiosis genes in relatives of nitrogen-fixing non-legume Parasponia.</title>
        <authorList>
            <person name="Van Velzen R."/>
            <person name="Holmer R."/>
            <person name="Bu F."/>
            <person name="Rutten L."/>
            <person name="Van Zeijl A."/>
            <person name="Liu W."/>
            <person name="Santuari L."/>
            <person name="Cao Q."/>
            <person name="Sharma T."/>
            <person name="Shen D."/>
            <person name="Roswanjaya Y."/>
            <person name="Wardhani T."/>
            <person name="Kalhor M.S."/>
            <person name="Jansen J."/>
            <person name="Van den Hoogen J."/>
            <person name="Gungor B."/>
            <person name="Hartog M."/>
            <person name="Hontelez J."/>
            <person name="Verver J."/>
            <person name="Yang W.-C."/>
            <person name="Schijlen E."/>
            <person name="Repin R."/>
            <person name="Schilthuizen M."/>
            <person name="Schranz E."/>
            <person name="Heidstra R."/>
            <person name="Miyata K."/>
            <person name="Fedorova E."/>
            <person name="Kohlen W."/>
            <person name="Bisseling T."/>
            <person name="Smit S."/>
            <person name="Geurts R."/>
        </authorList>
    </citation>
    <scope>NUCLEOTIDE SEQUENCE [LARGE SCALE GENOMIC DNA]</scope>
    <source>
        <strain evidence="11">cv. RG33-2</strain>
    </source>
</reference>
<organism evidence="10 11">
    <name type="scientific">Trema orientale</name>
    <name type="common">Charcoal tree</name>
    <name type="synonym">Celtis orientalis</name>
    <dbReference type="NCBI Taxonomy" id="63057"/>
    <lineage>
        <taxon>Eukaryota</taxon>
        <taxon>Viridiplantae</taxon>
        <taxon>Streptophyta</taxon>
        <taxon>Embryophyta</taxon>
        <taxon>Tracheophyta</taxon>
        <taxon>Spermatophyta</taxon>
        <taxon>Magnoliopsida</taxon>
        <taxon>eudicotyledons</taxon>
        <taxon>Gunneridae</taxon>
        <taxon>Pentapetalae</taxon>
        <taxon>rosids</taxon>
        <taxon>fabids</taxon>
        <taxon>Rosales</taxon>
        <taxon>Cannabaceae</taxon>
        <taxon>Trema</taxon>
    </lineage>
</organism>
<evidence type="ECO:0000256" key="3">
    <source>
        <dbReference type="ARBA" id="ARBA00022679"/>
    </source>
</evidence>
<proteinExistence type="inferred from homology"/>
<dbReference type="InterPro" id="IPR001594">
    <property type="entry name" value="Palmitoyltrfase_DHHC"/>
</dbReference>
<comment type="catalytic activity">
    <reaction evidence="8">
        <text>L-cysteinyl-[protein] + hexadecanoyl-CoA = S-hexadecanoyl-L-cysteinyl-[protein] + CoA</text>
        <dbReference type="Rhea" id="RHEA:36683"/>
        <dbReference type="Rhea" id="RHEA-COMP:10131"/>
        <dbReference type="Rhea" id="RHEA-COMP:11032"/>
        <dbReference type="ChEBI" id="CHEBI:29950"/>
        <dbReference type="ChEBI" id="CHEBI:57287"/>
        <dbReference type="ChEBI" id="CHEBI:57379"/>
        <dbReference type="ChEBI" id="CHEBI:74151"/>
        <dbReference type="EC" id="2.3.1.225"/>
    </reaction>
</comment>
<dbReference type="InterPro" id="IPR039859">
    <property type="entry name" value="PFA4/ZDH16/20/ERF2-like"/>
</dbReference>
<evidence type="ECO:0000256" key="6">
    <source>
        <dbReference type="ARBA" id="ARBA00023136"/>
    </source>
</evidence>
<evidence type="ECO:0000256" key="7">
    <source>
        <dbReference type="ARBA" id="ARBA00023315"/>
    </source>
</evidence>
<dbReference type="OrthoDB" id="331948at2759"/>
<dbReference type="GO" id="GO:0006612">
    <property type="term" value="P:protein targeting to membrane"/>
    <property type="evidence" value="ECO:0007669"/>
    <property type="project" value="TreeGrafter"/>
</dbReference>
<dbReference type="EC" id="2.3.1.225" evidence="8"/>
<feature type="transmembrane region" description="Helical" evidence="8">
    <location>
        <begin position="21"/>
        <end position="41"/>
    </location>
</feature>
<comment type="domain">
    <text evidence="8">The DHHC domain is required for palmitoyltransferase activity.</text>
</comment>
<comment type="subcellular location">
    <subcellularLocation>
        <location evidence="1">Endomembrane system</location>
        <topology evidence="1">Multi-pass membrane protein</topology>
    </subcellularLocation>
</comment>
<evidence type="ECO:0000313" key="10">
    <source>
        <dbReference type="EMBL" id="PON85611.1"/>
    </source>
</evidence>
<dbReference type="PROSITE" id="PS50216">
    <property type="entry name" value="DHHC"/>
    <property type="match status" value="1"/>
</dbReference>
<feature type="transmembrane region" description="Helical" evidence="8">
    <location>
        <begin position="205"/>
        <end position="224"/>
    </location>
</feature>
<dbReference type="PANTHER" id="PTHR22883:SF127">
    <property type="entry name" value="ZDHHC-TYPE PALMITOYLTRANSFERASE 3-RELATED"/>
    <property type="match status" value="1"/>
</dbReference>
<dbReference type="EMBL" id="JXTC01000145">
    <property type="protein sequence ID" value="PON85611.1"/>
    <property type="molecule type" value="Genomic_DNA"/>
</dbReference>
<evidence type="ECO:0000256" key="5">
    <source>
        <dbReference type="ARBA" id="ARBA00022989"/>
    </source>
</evidence>
<feature type="domain" description="Palmitoyltransferase DHHC" evidence="9">
    <location>
        <begin position="174"/>
        <end position="239"/>
    </location>
</feature>
<keyword evidence="11" id="KW-1185">Reference proteome</keyword>
<comment type="caution">
    <text evidence="10">The sequence shown here is derived from an EMBL/GenBank/DDBJ whole genome shotgun (WGS) entry which is preliminary data.</text>
</comment>
<comment type="similarity">
    <text evidence="2 8">Belongs to the DHHC palmitoyltransferase family.</text>
</comment>
<dbReference type="GO" id="GO:0005783">
    <property type="term" value="C:endoplasmic reticulum"/>
    <property type="evidence" value="ECO:0007669"/>
    <property type="project" value="TreeGrafter"/>
</dbReference>
<dbReference type="AlphaFoldDB" id="A0A2P5EJ85"/>
<dbReference type="Pfam" id="PF01529">
    <property type="entry name" value="DHHC"/>
    <property type="match status" value="1"/>
</dbReference>
<dbReference type="GO" id="GO:0005794">
    <property type="term" value="C:Golgi apparatus"/>
    <property type="evidence" value="ECO:0007669"/>
    <property type="project" value="TreeGrafter"/>
</dbReference>
<dbReference type="GO" id="GO:0019706">
    <property type="term" value="F:protein-cysteine S-palmitoyltransferase activity"/>
    <property type="evidence" value="ECO:0007669"/>
    <property type="project" value="UniProtKB-EC"/>
</dbReference>
<dbReference type="Proteomes" id="UP000237000">
    <property type="component" value="Unassembled WGS sequence"/>
</dbReference>
<dbReference type="InParanoid" id="A0A2P5EJ85"/>
<keyword evidence="7 8" id="KW-0012">Acyltransferase</keyword>
<evidence type="ECO:0000256" key="8">
    <source>
        <dbReference type="RuleBase" id="RU079119"/>
    </source>
</evidence>
<accession>A0A2P5EJ85</accession>
<protein>
    <recommendedName>
        <fullName evidence="8">S-acyltransferase</fullName>
        <ecNumber evidence="8">2.3.1.225</ecNumber>
    </recommendedName>
    <alternativeName>
        <fullName evidence="8">Palmitoyltransferase</fullName>
    </alternativeName>
</protein>
<feature type="transmembrane region" description="Helical" evidence="8">
    <location>
        <begin position="106"/>
        <end position="123"/>
    </location>
</feature>
<feature type="transmembrane region" description="Helical" evidence="8">
    <location>
        <begin position="79"/>
        <end position="100"/>
    </location>
</feature>